<dbReference type="EMBL" id="JADGJH010000104">
    <property type="protein sequence ID" value="KAJ3137929.1"/>
    <property type="molecule type" value="Genomic_DNA"/>
</dbReference>
<comment type="caution">
    <text evidence="2">The sequence shown here is derived from an EMBL/GenBank/DDBJ whole genome shotgun (WGS) entry which is preliminary data.</text>
</comment>
<evidence type="ECO:0000259" key="1">
    <source>
        <dbReference type="Pfam" id="PF00582"/>
    </source>
</evidence>
<name>A0AAD5TAN2_9FUNG</name>
<dbReference type="SUPFAM" id="SSF52402">
    <property type="entry name" value="Adenine nucleotide alpha hydrolases-like"/>
    <property type="match status" value="1"/>
</dbReference>
<dbReference type="InterPro" id="IPR006016">
    <property type="entry name" value="UspA"/>
</dbReference>
<dbReference type="Proteomes" id="UP001211907">
    <property type="component" value="Unassembled WGS sequence"/>
</dbReference>
<gene>
    <name evidence="2" type="ORF">HK100_000227</name>
</gene>
<organism evidence="2 3">
    <name type="scientific">Physocladia obscura</name>
    <dbReference type="NCBI Taxonomy" id="109957"/>
    <lineage>
        <taxon>Eukaryota</taxon>
        <taxon>Fungi</taxon>
        <taxon>Fungi incertae sedis</taxon>
        <taxon>Chytridiomycota</taxon>
        <taxon>Chytridiomycota incertae sedis</taxon>
        <taxon>Chytridiomycetes</taxon>
        <taxon>Chytridiales</taxon>
        <taxon>Chytriomycetaceae</taxon>
        <taxon>Physocladia</taxon>
    </lineage>
</organism>
<accession>A0AAD5TAN2</accession>
<dbReference type="Gene3D" id="3.40.50.620">
    <property type="entry name" value="HUPs"/>
    <property type="match status" value="1"/>
</dbReference>
<protein>
    <recommendedName>
        <fullName evidence="1">UspA domain-containing protein</fullName>
    </recommendedName>
</protein>
<dbReference type="PANTHER" id="PTHR31964">
    <property type="entry name" value="ADENINE NUCLEOTIDE ALPHA HYDROLASES-LIKE SUPERFAMILY PROTEIN"/>
    <property type="match status" value="1"/>
</dbReference>
<feature type="domain" description="UspA" evidence="1">
    <location>
        <begin position="27"/>
        <end position="141"/>
    </location>
</feature>
<evidence type="ECO:0000313" key="2">
    <source>
        <dbReference type="EMBL" id="KAJ3137929.1"/>
    </source>
</evidence>
<reference evidence="2" key="1">
    <citation type="submission" date="2020-05" db="EMBL/GenBank/DDBJ databases">
        <title>Phylogenomic resolution of chytrid fungi.</title>
        <authorList>
            <person name="Stajich J.E."/>
            <person name="Amses K."/>
            <person name="Simmons R."/>
            <person name="Seto K."/>
            <person name="Myers J."/>
            <person name="Bonds A."/>
            <person name="Quandt C.A."/>
            <person name="Barry K."/>
            <person name="Liu P."/>
            <person name="Grigoriev I."/>
            <person name="Longcore J.E."/>
            <person name="James T.Y."/>
        </authorList>
    </citation>
    <scope>NUCLEOTIDE SEQUENCE</scope>
    <source>
        <strain evidence="2">JEL0513</strain>
    </source>
</reference>
<dbReference type="PANTHER" id="PTHR31964:SF113">
    <property type="entry name" value="USPA DOMAIN-CONTAINING PROTEIN"/>
    <property type="match status" value="1"/>
</dbReference>
<dbReference type="Pfam" id="PF00582">
    <property type="entry name" value="Usp"/>
    <property type="match status" value="1"/>
</dbReference>
<sequence length="144" mass="15751">MIERKTEVIIDDGLETCTRIIVCAILVILNVQPKSPLFVKPSDLDVSDLILTVEERLRSESHLLLGETAKKIRAVNPNIKIKAISLKGEVRDTALNEIEELKADCVVVGSRNLSKLRGSLLGSVSSFLVTHVKICPVIAVKPAE</sequence>
<dbReference type="InterPro" id="IPR014729">
    <property type="entry name" value="Rossmann-like_a/b/a_fold"/>
</dbReference>
<evidence type="ECO:0000313" key="3">
    <source>
        <dbReference type="Proteomes" id="UP001211907"/>
    </source>
</evidence>
<dbReference type="AlphaFoldDB" id="A0AAD5TAN2"/>
<keyword evidence="3" id="KW-1185">Reference proteome</keyword>
<dbReference type="CDD" id="cd23659">
    <property type="entry name" value="USP_At3g01520-like"/>
    <property type="match status" value="1"/>
</dbReference>
<proteinExistence type="predicted"/>